<dbReference type="AlphaFoldDB" id="A0A4P6XSU2"/>
<keyword evidence="1 4" id="KW-0732">Signal</keyword>
<feature type="region of interest" description="Disordered" evidence="3">
    <location>
        <begin position="281"/>
        <end position="334"/>
    </location>
</feature>
<keyword evidence="2" id="KW-0325">Glycoprotein</keyword>
<dbReference type="Pfam" id="PF13928">
    <property type="entry name" value="Flocculin_t3"/>
    <property type="match status" value="3"/>
</dbReference>
<evidence type="ECO:0000313" key="6">
    <source>
        <dbReference type="Proteomes" id="UP000292447"/>
    </source>
</evidence>
<dbReference type="STRING" id="2163413.A0A4P6XSU2"/>
<protein>
    <submittedName>
        <fullName evidence="5">Flocculin type 3 repeat-containing protein</fullName>
    </submittedName>
</protein>
<gene>
    <name evidence="5" type="primary">MPUL0E04410</name>
    <name evidence="5" type="ORF">METSCH_E04410</name>
</gene>
<proteinExistence type="predicted"/>
<sequence length="569" mass="58258">MKASILACLLAAASASRSIISSFPTYTSTIVSSTCSSSISRPYYGNSSSSEPDSYLYETEYVTNQDTLTMLQTVCSDDDCYVTTILNTLATVVTTVDGVLTTYVTASPITVVYNDATTSTVPHSKSTASSHVAAASLSSGIASQTSSATTIASTGSTVTKQTSLHGAQSASQTLSASAASNDFTSALTSASESTRIVAADSKISSMPLSASETLSVLGETVTNPHTTVLTITTCSDNKCQATSVTTGLTVVTTTVDGVKTVYTTFCPLTSQTETTAIAAKSTVTEVPETESLDTTTSDSAATPGSTSVVNTKSSISTSLSTGADKAASGVVTRASVETGSLRKTDTKSDNSIQSTPITSHTAESIDVIVSSSTPLAFSKTPNTNADFKSSDSHTTRHTTVDNGNESVLEHIQTTVITVTSCSENKCSAMAVTTGLSYSTSTVSGTETILTTYCPLTVKGTSDTATAAPSDLLVTATNSVHDANSLSTSTRFPSDSVLESHLTSKSVVSSVSSALAQGTVNVITNNIITQARTSTAETTIASTARVSSYEGHAARAVPAALALPLLYLIL</sequence>
<evidence type="ECO:0000256" key="4">
    <source>
        <dbReference type="SAM" id="SignalP"/>
    </source>
</evidence>
<feature type="compositionally biased region" description="Low complexity" evidence="3">
    <location>
        <begin position="292"/>
        <end position="307"/>
    </location>
</feature>
<evidence type="ECO:0000256" key="2">
    <source>
        <dbReference type="ARBA" id="ARBA00023180"/>
    </source>
</evidence>
<dbReference type="Proteomes" id="UP000292447">
    <property type="component" value="Chromosome V"/>
</dbReference>
<feature type="compositionally biased region" description="Polar residues" evidence="3">
    <location>
        <begin position="308"/>
        <end position="321"/>
    </location>
</feature>
<evidence type="ECO:0000256" key="3">
    <source>
        <dbReference type="SAM" id="MobiDB-lite"/>
    </source>
</evidence>
<reference evidence="6" key="1">
    <citation type="submission" date="2019-03" db="EMBL/GenBank/DDBJ databases">
        <title>Snf2 controls pulcherriminic acid biosynthesis and connects pigmentation and antifungal activity of the yeast Metschnikowia pulcherrima.</title>
        <authorList>
            <person name="Gore-Lloyd D."/>
            <person name="Sumann I."/>
            <person name="Brachmann A.O."/>
            <person name="Schneeberger K."/>
            <person name="Ortiz-Merino R.A."/>
            <person name="Moreno-Beltran M."/>
            <person name="Schlaefli M."/>
            <person name="Kirner P."/>
            <person name="Santos Kron A."/>
            <person name="Wolfe K.H."/>
            <person name="Piel J."/>
            <person name="Ahrens C.H."/>
            <person name="Henk D."/>
            <person name="Freimoser F.M."/>
        </authorList>
    </citation>
    <scope>NUCLEOTIDE SEQUENCE [LARGE SCALE GENOMIC DNA]</scope>
    <source>
        <strain evidence="6">APC 1.2</strain>
    </source>
</reference>
<evidence type="ECO:0000256" key="1">
    <source>
        <dbReference type="ARBA" id="ARBA00022729"/>
    </source>
</evidence>
<feature type="chain" id="PRO_5020405961" evidence="4">
    <location>
        <begin position="16"/>
        <end position="569"/>
    </location>
</feature>
<feature type="signal peptide" evidence="4">
    <location>
        <begin position="1"/>
        <end position="15"/>
    </location>
</feature>
<dbReference type="InterPro" id="IPR025928">
    <property type="entry name" value="Flocculin_t3_rpt"/>
</dbReference>
<keyword evidence="6" id="KW-1185">Reference proteome</keyword>
<name>A0A4P6XSU2_9ASCO</name>
<accession>A0A4P6XSU2</accession>
<evidence type="ECO:0000313" key="5">
    <source>
        <dbReference type="EMBL" id="QBM90199.1"/>
    </source>
</evidence>
<organism evidence="5 6">
    <name type="scientific">Metschnikowia aff. pulcherrima</name>
    <dbReference type="NCBI Taxonomy" id="2163413"/>
    <lineage>
        <taxon>Eukaryota</taxon>
        <taxon>Fungi</taxon>
        <taxon>Dikarya</taxon>
        <taxon>Ascomycota</taxon>
        <taxon>Saccharomycotina</taxon>
        <taxon>Pichiomycetes</taxon>
        <taxon>Metschnikowiaceae</taxon>
        <taxon>Metschnikowia</taxon>
    </lineage>
</organism>
<dbReference type="EMBL" id="CP034460">
    <property type="protein sequence ID" value="QBM90199.1"/>
    <property type="molecule type" value="Genomic_DNA"/>
</dbReference>